<dbReference type="HOGENOM" id="CLU_529711_0_0_10"/>
<dbReference type="STRING" id="929713.NIASO_19485"/>
<reference evidence="1 2" key="1">
    <citation type="submission" date="2013-12" db="EMBL/GenBank/DDBJ databases">
        <authorList>
            <consortium name="DOE Joint Genome Institute"/>
            <person name="Eisen J."/>
            <person name="Huntemann M."/>
            <person name="Han J."/>
            <person name="Chen A."/>
            <person name="Kyrpides N."/>
            <person name="Mavromatis K."/>
            <person name="Markowitz V."/>
            <person name="Palaniappan K."/>
            <person name="Ivanova N."/>
            <person name="Schaumberg A."/>
            <person name="Pati A."/>
            <person name="Liolios K."/>
            <person name="Nordberg H.P."/>
            <person name="Cantor M.N."/>
            <person name="Hua S.X."/>
            <person name="Woyke T."/>
        </authorList>
    </citation>
    <scope>NUCLEOTIDE SEQUENCE [LARGE SCALE GENOMIC DNA]</scope>
    <source>
        <strain evidence="2">DSM 19437</strain>
    </source>
</reference>
<organism evidence="1 2">
    <name type="scientific">Niabella soli DSM 19437</name>
    <dbReference type="NCBI Taxonomy" id="929713"/>
    <lineage>
        <taxon>Bacteria</taxon>
        <taxon>Pseudomonadati</taxon>
        <taxon>Bacteroidota</taxon>
        <taxon>Chitinophagia</taxon>
        <taxon>Chitinophagales</taxon>
        <taxon>Chitinophagaceae</taxon>
        <taxon>Niabella</taxon>
    </lineage>
</organism>
<gene>
    <name evidence="1" type="ORF">NIASO_19485</name>
</gene>
<keyword evidence="2" id="KW-1185">Reference proteome</keyword>
<evidence type="ECO:0000313" key="2">
    <source>
        <dbReference type="Proteomes" id="UP000003586"/>
    </source>
</evidence>
<evidence type="ECO:0000313" key="1">
    <source>
        <dbReference type="EMBL" id="AHF16771.1"/>
    </source>
</evidence>
<dbReference type="eggNOG" id="COG0535">
    <property type="taxonomic scope" value="Bacteria"/>
</dbReference>
<protein>
    <submittedName>
        <fullName evidence="1">Uncharacterized protein</fullName>
    </submittedName>
</protein>
<dbReference type="RefSeq" id="WP_025299123.1">
    <property type="nucleotide sequence ID" value="NZ_CP007035.1"/>
</dbReference>
<dbReference type="KEGG" id="nso:NIASO_19485"/>
<proteinExistence type="predicted"/>
<dbReference type="EMBL" id="CP007035">
    <property type="protein sequence ID" value="AHF16771.1"/>
    <property type="molecule type" value="Genomic_DNA"/>
</dbReference>
<sequence>MPSRSTDALFQLIKSLEKSEKRNLKLFAGRNSGAEALKSMQLFDALDKLPEYDEKLLLKKVPSVSKQQLSNTKALLYKQILGSLRIIREDMNVDMQLREMMDSARILFNKGLYLQTLKVLDKMKELARNYHQLTYLQQALFFEKKIEALFITRSIQNRADELTEESNAISEQIANVNVLSNLALQLYSWYIQNGHARNENDIKTVKLFFEKSLPKNAAELKGFYEQQYYYQSYAWYAFIKLDFLLFYRYTQKWVDAFAANPQMIPVETTMYVKGVHNLMSAHFDLMNRDGLAVCINQFKKFVQTPLVQGNNNNRITGYVYLYTAVINLHFLEGTFNRGLKMVPYLEEMLIAHGQYLDRHRVMVFYYKIACLYFGSGDNKKTIDYLNRIINQKDDLRTDLQCYSRLLHLIAHYELGNFNLLEYLIKSVYRYMAKMESLSKVEEAIFHFLRNAFKFNAKTIRPEFEKLLTKLKRYQHNRLEARAFAYLDVISWLESKLYGINVQDVIRKKYLRETRSTKKIAP</sequence>
<accession>W0F605</accession>
<name>W0F605_9BACT</name>
<dbReference type="AlphaFoldDB" id="W0F605"/>
<dbReference type="Proteomes" id="UP000003586">
    <property type="component" value="Chromosome"/>
</dbReference>